<dbReference type="EMBL" id="NCKU01000170">
    <property type="protein sequence ID" value="RWS16758.1"/>
    <property type="molecule type" value="Genomic_DNA"/>
</dbReference>
<evidence type="ECO:0000259" key="3">
    <source>
        <dbReference type="PROSITE" id="PS50235"/>
    </source>
</evidence>
<dbReference type="EMBL" id="NCKU01003290">
    <property type="protein sequence ID" value="RWS07814.1"/>
    <property type="molecule type" value="Genomic_DNA"/>
</dbReference>
<evidence type="ECO:0000256" key="2">
    <source>
        <dbReference type="SAM" id="MobiDB-lite"/>
    </source>
</evidence>
<protein>
    <recommendedName>
        <fullName evidence="3">USP domain-containing protein</fullName>
    </recommendedName>
</protein>
<dbReference type="Proteomes" id="UP000285301">
    <property type="component" value="Unassembled WGS sequence"/>
</dbReference>
<comment type="similarity">
    <text evidence="1">Belongs to the peptidase C19 family.</text>
</comment>
<dbReference type="GO" id="GO:0005829">
    <property type="term" value="C:cytosol"/>
    <property type="evidence" value="ECO:0007669"/>
    <property type="project" value="TreeGrafter"/>
</dbReference>
<dbReference type="InterPro" id="IPR038765">
    <property type="entry name" value="Papain-like_cys_pep_sf"/>
</dbReference>
<reference evidence="6 7" key="1">
    <citation type="journal article" date="2018" name="Gigascience">
        <title>Genomes of trombidid mites reveal novel predicted allergens and laterally-transferred genes associated with secondary metabolism.</title>
        <authorList>
            <person name="Dong X."/>
            <person name="Chaisiri K."/>
            <person name="Xia D."/>
            <person name="Armstrong S.D."/>
            <person name="Fang Y."/>
            <person name="Donnelly M.J."/>
            <person name="Kadowaki T."/>
            <person name="McGarry J.W."/>
            <person name="Darby A.C."/>
            <person name="Makepeace B.L."/>
        </authorList>
    </citation>
    <scope>NUCLEOTIDE SEQUENCE [LARGE SCALE GENOMIC DNA]</scope>
    <source>
        <strain evidence="6">UoL-WK</strain>
    </source>
</reference>
<dbReference type="GO" id="GO:0004843">
    <property type="term" value="F:cysteine-type deubiquitinase activity"/>
    <property type="evidence" value="ECO:0007669"/>
    <property type="project" value="InterPro"/>
</dbReference>
<dbReference type="EMBL" id="NCKU01003111">
    <property type="protein sequence ID" value="RWS08153.1"/>
    <property type="molecule type" value="Genomic_DNA"/>
</dbReference>
<evidence type="ECO:0000313" key="7">
    <source>
        <dbReference type="Proteomes" id="UP000285301"/>
    </source>
</evidence>
<feature type="region of interest" description="Disordered" evidence="2">
    <location>
        <begin position="92"/>
        <end position="112"/>
    </location>
</feature>
<dbReference type="Pfam" id="PF00443">
    <property type="entry name" value="UCH"/>
    <property type="match status" value="1"/>
</dbReference>
<dbReference type="GO" id="GO:0016579">
    <property type="term" value="P:protein deubiquitination"/>
    <property type="evidence" value="ECO:0007669"/>
    <property type="project" value="InterPro"/>
</dbReference>
<name>A0A3S3P7S4_9ACAR</name>
<dbReference type="InterPro" id="IPR001394">
    <property type="entry name" value="Peptidase_C19_UCH"/>
</dbReference>
<feature type="compositionally biased region" description="Polar residues" evidence="2">
    <location>
        <begin position="1"/>
        <end position="26"/>
    </location>
</feature>
<organism evidence="6 7">
    <name type="scientific">Dinothrombium tinctorium</name>
    <dbReference type="NCBI Taxonomy" id="1965070"/>
    <lineage>
        <taxon>Eukaryota</taxon>
        <taxon>Metazoa</taxon>
        <taxon>Ecdysozoa</taxon>
        <taxon>Arthropoda</taxon>
        <taxon>Chelicerata</taxon>
        <taxon>Arachnida</taxon>
        <taxon>Acari</taxon>
        <taxon>Acariformes</taxon>
        <taxon>Trombidiformes</taxon>
        <taxon>Prostigmata</taxon>
        <taxon>Anystina</taxon>
        <taxon>Parasitengona</taxon>
        <taxon>Trombidioidea</taxon>
        <taxon>Trombidiidae</taxon>
        <taxon>Dinothrombium</taxon>
    </lineage>
</organism>
<evidence type="ECO:0000256" key="1">
    <source>
        <dbReference type="ARBA" id="ARBA00009085"/>
    </source>
</evidence>
<feature type="compositionally biased region" description="Polar residues" evidence="2">
    <location>
        <begin position="92"/>
        <end position="110"/>
    </location>
</feature>
<dbReference type="PROSITE" id="PS50235">
    <property type="entry name" value="USP_3"/>
    <property type="match status" value="1"/>
</dbReference>
<dbReference type="OrthoDB" id="289038at2759"/>
<reference evidence="6" key="2">
    <citation type="submission" date="2018-11" db="EMBL/GenBank/DDBJ databases">
        <title>Trombidioid mite genomics.</title>
        <authorList>
            <person name="Dong X."/>
        </authorList>
    </citation>
    <scope>NUCLEOTIDE SEQUENCE</scope>
    <source>
        <strain evidence="6">UoL-WK</strain>
    </source>
</reference>
<dbReference type="Gene3D" id="3.90.70.10">
    <property type="entry name" value="Cysteine proteinases"/>
    <property type="match status" value="1"/>
</dbReference>
<gene>
    <name evidence="4" type="ORF">B4U79_16110</name>
    <name evidence="6" type="ORF">B4U79_16404</name>
    <name evidence="5" type="ORF">B4U79_17805</name>
</gene>
<dbReference type="AlphaFoldDB" id="A0A3S3P7S4"/>
<feature type="region of interest" description="Disordered" evidence="2">
    <location>
        <begin position="1"/>
        <end position="47"/>
    </location>
</feature>
<feature type="domain" description="USP" evidence="3">
    <location>
        <begin position="265"/>
        <end position="590"/>
    </location>
</feature>
<dbReference type="InterPro" id="IPR050164">
    <property type="entry name" value="Peptidase_C19"/>
</dbReference>
<dbReference type="STRING" id="1965070.A0A3S3P7S4"/>
<sequence>MSSLTKRSLNSNNLGSISAHNFYSSNKRPKNGCRPKVEGGESSSFKQRVRRLHSLGNDENQSPPNESAQFYTNLYNKNSAFSPKLSPHECSLLTTPKSKSRNATKNVNSRQRNRKALNFPQLPLKQTPIEKYVKKQETAMNLDESIIENSPTKDGSQQTETQFVTPERRKNLEPFSCHNPSATPLRTRETQVEENETNIGTPKLSTRIVPSTSKSVLNFDANNDLEAEENKENLENSFNFNDAIDLNTLPKNEQVVENRAADDPLPLKNLGNTCYMNSIIQSLFVLTKFMDETENEFNTMKNGDYEKIEEKLQMTSTLLSLYSEYRKQKKLISLTDSERIKEQMKKLKNLVGEKCPQFKSSNQQDAVEFLELILNSVKEEFDEVRDIIIKNPVQTNFEIKFKNCAQCTKCGHQSSFPDVTNHVLYLCLPEKAENFTLQDAVDESVKTEKAECECNECGNKEKLKLTQISQLPAVLFLQLGRYSEDGTKRHEDVKVPNELHIMKMSTNVNVEESNAMEMASESYETVCFELVSAICHYGSTLCGGHYVSYVYQNENEKWYLCDDDAIIKSSLDGAQEGMKTSGCCFFYVIKSQL</sequence>
<dbReference type="GO" id="GO:0005634">
    <property type="term" value="C:nucleus"/>
    <property type="evidence" value="ECO:0007669"/>
    <property type="project" value="TreeGrafter"/>
</dbReference>
<feature type="region of interest" description="Disordered" evidence="2">
    <location>
        <begin position="177"/>
        <end position="197"/>
    </location>
</feature>
<evidence type="ECO:0000313" key="4">
    <source>
        <dbReference type="EMBL" id="RWS07814.1"/>
    </source>
</evidence>
<comment type="caution">
    <text evidence="6">The sequence shown here is derived from an EMBL/GenBank/DDBJ whole genome shotgun (WGS) entry which is preliminary data.</text>
</comment>
<dbReference type="PANTHER" id="PTHR24006">
    <property type="entry name" value="UBIQUITIN CARBOXYL-TERMINAL HYDROLASE"/>
    <property type="match status" value="1"/>
</dbReference>
<accession>A0A3S3P7S4</accession>
<evidence type="ECO:0000313" key="6">
    <source>
        <dbReference type="EMBL" id="RWS16758.1"/>
    </source>
</evidence>
<evidence type="ECO:0000313" key="5">
    <source>
        <dbReference type="EMBL" id="RWS08153.1"/>
    </source>
</evidence>
<keyword evidence="7" id="KW-1185">Reference proteome</keyword>
<dbReference type="SUPFAM" id="SSF54001">
    <property type="entry name" value="Cysteine proteinases"/>
    <property type="match status" value="1"/>
</dbReference>
<dbReference type="InterPro" id="IPR028889">
    <property type="entry name" value="USP"/>
</dbReference>
<dbReference type="CDD" id="cd02257">
    <property type="entry name" value="Peptidase_C19"/>
    <property type="match status" value="1"/>
</dbReference>
<proteinExistence type="inferred from homology"/>